<dbReference type="Proteomes" id="UP001597100">
    <property type="component" value="Unassembled WGS sequence"/>
</dbReference>
<keyword evidence="2" id="KW-1185">Reference proteome</keyword>
<organism evidence="1 2">
    <name type="scientific">Salinimicrobium gaetbulicola</name>
    <dbReference type="NCBI Taxonomy" id="999702"/>
    <lineage>
        <taxon>Bacteria</taxon>
        <taxon>Pseudomonadati</taxon>
        <taxon>Bacteroidota</taxon>
        <taxon>Flavobacteriia</taxon>
        <taxon>Flavobacteriales</taxon>
        <taxon>Flavobacteriaceae</taxon>
        <taxon>Salinimicrobium</taxon>
    </lineage>
</organism>
<protein>
    <submittedName>
        <fullName evidence="1">Uncharacterized protein</fullName>
    </submittedName>
</protein>
<accession>A0ABW3IBK7</accession>
<reference evidence="2" key="1">
    <citation type="journal article" date="2019" name="Int. J. Syst. Evol. Microbiol.">
        <title>The Global Catalogue of Microorganisms (GCM) 10K type strain sequencing project: providing services to taxonomists for standard genome sequencing and annotation.</title>
        <authorList>
            <consortium name="The Broad Institute Genomics Platform"/>
            <consortium name="The Broad Institute Genome Sequencing Center for Infectious Disease"/>
            <person name="Wu L."/>
            <person name="Ma J."/>
        </authorList>
    </citation>
    <scope>NUCLEOTIDE SEQUENCE [LARGE SCALE GENOMIC DNA]</scope>
    <source>
        <strain evidence="2">CCUG 60898</strain>
    </source>
</reference>
<comment type="caution">
    <text evidence="1">The sequence shown here is derived from an EMBL/GenBank/DDBJ whole genome shotgun (WGS) entry which is preliminary data.</text>
</comment>
<evidence type="ECO:0000313" key="1">
    <source>
        <dbReference type="EMBL" id="MFD0975442.1"/>
    </source>
</evidence>
<dbReference type="RefSeq" id="WP_380736459.1">
    <property type="nucleotide sequence ID" value="NZ_JBHTJP010000029.1"/>
</dbReference>
<gene>
    <name evidence="1" type="ORF">ACFQ1G_01440</name>
</gene>
<evidence type="ECO:0000313" key="2">
    <source>
        <dbReference type="Proteomes" id="UP001597100"/>
    </source>
</evidence>
<name>A0ABW3IBK7_9FLAO</name>
<sequence>MTFTEIEKRINSNYTAFNENDVEYEFGNKPVKYLKEYGEEGVREKLQEIYKLRKTRKYPILYDEIGDLRIQDINKCNSTYFYKVKYIVDKAQMTPYLDSTALERNYKSYGKDNVSFNPNSKILETRITKENILVLDKDKVWKLLDFKDFDEQLYDRFFGKGFSKCLKTKVKESDYLPY</sequence>
<dbReference type="EMBL" id="JBHTJP010000029">
    <property type="protein sequence ID" value="MFD0975442.1"/>
    <property type="molecule type" value="Genomic_DNA"/>
</dbReference>
<proteinExistence type="predicted"/>